<evidence type="ECO:0000313" key="3">
    <source>
        <dbReference type="EnsemblMetazoa" id="XP_050507775.1"/>
    </source>
</evidence>
<sequence length="332" mass="36305">MYISYQILVLISLLTFSTFLVNAKNNILVAAKTIDENGNSKTKIEFNCCNYTKAYTAIIGKPNAVNESPKGQKAGTQAEHSTSTVKINITSEVKRPTESLETKSEANDTLLKRKETDTEEKPREMVVNFLRNLISSIENDETKSKCNEEIDDKPKDTVVQEVRNDTVLKETDESKPKGKETVLNSTTKEKPSEMVGLVLKNVAILKPTANTKSESQEKPSKIALKTSSILTSKQTGEATLESNDTLLNGQTSKINEQIDNTLGLTSNLVSIVVGNATVSSGDLGDSTAPIGVKNLPRKMNHTTVFPSVKTNTSMHNISSDQGPYIPVHVMEQ</sequence>
<dbReference type="Proteomes" id="UP001652700">
    <property type="component" value="Unplaced"/>
</dbReference>
<organism evidence="3 4">
    <name type="scientific">Diabrotica virgifera virgifera</name>
    <name type="common">western corn rootworm</name>
    <dbReference type="NCBI Taxonomy" id="50390"/>
    <lineage>
        <taxon>Eukaryota</taxon>
        <taxon>Metazoa</taxon>
        <taxon>Ecdysozoa</taxon>
        <taxon>Arthropoda</taxon>
        <taxon>Hexapoda</taxon>
        <taxon>Insecta</taxon>
        <taxon>Pterygota</taxon>
        <taxon>Neoptera</taxon>
        <taxon>Endopterygota</taxon>
        <taxon>Coleoptera</taxon>
        <taxon>Polyphaga</taxon>
        <taxon>Cucujiformia</taxon>
        <taxon>Chrysomeloidea</taxon>
        <taxon>Chrysomelidae</taxon>
        <taxon>Galerucinae</taxon>
        <taxon>Diabroticina</taxon>
        <taxon>Diabroticites</taxon>
        <taxon>Diabrotica</taxon>
    </lineage>
</organism>
<feature type="compositionally biased region" description="Basic and acidic residues" evidence="1">
    <location>
        <begin position="167"/>
        <end position="180"/>
    </location>
</feature>
<name>A0ABM5KC65_DIAVI</name>
<evidence type="ECO:0000256" key="2">
    <source>
        <dbReference type="SAM" id="SignalP"/>
    </source>
</evidence>
<feature type="compositionally biased region" description="Basic and acidic residues" evidence="1">
    <location>
        <begin position="92"/>
        <end position="119"/>
    </location>
</feature>
<keyword evidence="4" id="KW-1185">Reference proteome</keyword>
<evidence type="ECO:0000256" key="1">
    <source>
        <dbReference type="SAM" id="MobiDB-lite"/>
    </source>
</evidence>
<dbReference type="RefSeq" id="XP_050507775.1">
    <property type="nucleotide sequence ID" value="XM_050651818.1"/>
</dbReference>
<dbReference type="EnsemblMetazoa" id="XM_050651818.1">
    <property type="protein sequence ID" value="XP_050507775.1"/>
    <property type="gene ID" value="LOC126885302"/>
</dbReference>
<dbReference type="GeneID" id="126885302"/>
<keyword evidence="2" id="KW-0732">Signal</keyword>
<accession>A0ABM5KC65</accession>
<proteinExistence type="predicted"/>
<feature type="signal peptide" evidence="2">
    <location>
        <begin position="1"/>
        <end position="23"/>
    </location>
</feature>
<feature type="region of interest" description="Disordered" evidence="1">
    <location>
        <begin position="64"/>
        <end position="83"/>
    </location>
</feature>
<reference evidence="3" key="1">
    <citation type="submission" date="2025-05" db="UniProtKB">
        <authorList>
            <consortium name="EnsemblMetazoa"/>
        </authorList>
    </citation>
    <scope>IDENTIFICATION</scope>
</reference>
<feature type="chain" id="PRO_5046178274" evidence="2">
    <location>
        <begin position="24"/>
        <end position="332"/>
    </location>
</feature>
<feature type="region of interest" description="Disordered" evidence="1">
    <location>
        <begin position="167"/>
        <end position="189"/>
    </location>
</feature>
<feature type="compositionally biased region" description="Polar residues" evidence="1">
    <location>
        <begin position="74"/>
        <end position="83"/>
    </location>
</feature>
<feature type="region of interest" description="Disordered" evidence="1">
    <location>
        <begin position="89"/>
        <end position="119"/>
    </location>
</feature>
<evidence type="ECO:0000313" key="4">
    <source>
        <dbReference type="Proteomes" id="UP001652700"/>
    </source>
</evidence>
<protein>
    <submittedName>
        <fullName evidence="3">Uncharacterized protein</fullName>
    </submittedName>
</protein>